<comment type="caution">
    <text evidence="2">The sequence shown here is derived from an EMBL/GenBank/DDBJ whole genome shotgun (WGS) entry which is preliminary data.</text>
</comment>
<organism evidence="2 3">
    <name type="scientific">Diceros bicornis minor</name>
    <name type="common">South-central black rhinoceros</name>
    <dbReference type="NCBI Taxonomy" id="77932"/>
    <lineage>
        <taxon>Eukaryota</taxon>
        <taxon>Metazoa</taxon>
        <taxon>Chordata</taxon>
        <taxon>Craniata</taxon>
        <taxon>Vertebrata</taxon>
        <taxon>Euteleostomi</taxon>
        <taxon>Mammalia</taxon>
        <taxon>Eutheria</taxon>
        <taxon>Laurasiatheria</taxon>
        <taxon>Perissodactyla</taxon>
        <taxon>Rhinocerotidae</taxon>
        <taxon>Diceros</taxon>
    </lineage>
</organism>
<reference evidence="2 3" key="1">
    <citation type="journal article" date="2020" name="Mol. Biol. Evol.">
        <title>Interspecific Gene Flow and the Evolution of Specialization in Black and White Rhinoceros.</title>
        <authorList>
            <person name="Moodley Y."/>
            <person name="Westbury M.V."/>
            <person name="Russo I.M."/>
            <person name="Gopalakrishnan S."/>
            <person name="Rakotoarivelo A."/>
            <person name="Olsen R.A."/>
            <person name="Prost S."/>
            <person name="Tunstall T."/>
            <person name="Ryder O.A."/>
            <person name="Dalen L."/>
            <person name="Bruford M.W."/>
        </authorList>
    </citation>
    <scope>NUCLEOTIDE SEQUENCE [LARGE SCALE GENOMIC DNA]</scope>
    <source>
        <strain evidence="2">SBR-YM</strain>
        <tissue evidence="2">Skin</tissue>
    </source>
</reference>
<evidence type="ECO:0000313" key="3">
    <source>
        <dbReference type="Proteomes" id="UP000551758"/>
    </source>
</evidence>
<keyword evidence="1" id="KW-1133">Transmembrane helix</keyword>
<evidence type="ECO:0000256" key="1">
    <source>
        <dbReference type="SAM" id="Phobius"/>
    </source>
</evidence>
<proteinExistence type="predicted"/>
<dbReference type="AlphaFoldDB" id="A0A7J7EZY5"/>
<sequence length="119" mass="13537">MFLFSFKERSNYRRRKGTIKLMRFPIIFVLNHDHLPLIGLLAATGTVDCKYGLTTVFTAICTFTDILTLKIFLLGLMIFTIGINQPHTAFLHICTCAFFKAILFTCSGSIHNLDDEEDI</sequence>
<dbReference type="Proteomes" id="UP000551758">
    <property type="component" value="Unassembled WGS sequence"/>
</dbReference>
<keyword evidence="3" id="KW-1185">Reference proteome</keyword>
<accession>A0A7J7EZY5</accession>
<evidence type="ECO:0000313" key="2">
    <source>
        <dbReference type="EMBL" id="KAF5921094.1"/>
    </source>
</evidence>
<keyword evidence="1" id="KW-0812">Transmembrane</keyword>
<feature type="transmembrane region" description="Helical" evidence="1">
    <location>
        <begin position="56"/>
        <end position="82"/>
    </location>
</feature>
<feature type="transmembrane region" description="Helical" evidence="1">
    <location>
        <begin position="21"/>
        <end position="44"/>
    </location>
</feature>
<gene>
    <name evidence="2" type="ORF">HPG69_018494</name>
</gene>
<keyword evidence="1" id="KW-0472">Membrane</keyword>
<name>A0A7J7EZY5_DICBM</name>
<feature type="transmembrane region" description="Helical" evidence="1">
    <location>
        <begin position="89"/>
        <end position="110"/>
    </location>
</feature>
<dbReference type="EMBL" id="JACDTQ010001719">
    <property type="protein sequence ID" value="KAF5921094.1"/>
    <property type="molecule type" value="Genomic_DNA"/>
</dbReference>
<protein>
    <submittedName>
        <fullName evidence="2">Uncharacterized protein</fullName>
    </submittedName>
</protein>